<dbReference type="EMBL" id="WNME01000012">
    <property type="protein sequence ID" value="MUB64856.1"/>
    <property type="molecule type" value="Genomic_DNA"/>
</dbReference>
<proteinExistence type="predicted"/>
<evidence type="ECO:0000313" key="2">
    <source>
        <dbReference type="EMBL" id="MUB64856.1"/>
    </source>
</evidence>
<dbReference type="GeneID" id="93152535"/>
<dbReference type="RefSeq" id="WP_006773629.1">
    <property type="nucleotide sequence ID" value="NZ_BQNJ01000001.1"/>
</dbReference>
<reference evidence="1" key="2">
    <citation type="submission" date="2022-01" db="EMBL/GenBank/DDBJ databases">
        <title>Novel bile acid biosynthetic pathways are enriched in the microbiome of centenarians.</title>
        <authorList>
            <person name="Sato Y."/>
            <person name="Atarashi K."/>
            <person name="Plichta R.D."/>
            <person name="Arai Y."/>
            <person name="Sasajima S."/>
            <person name="Kearney M.S."/>
            <person name="Suda W."/>
            <person name="Takeshita K."/>
            <person name="Sasaki T."/>
            <person name="Okamoto S."/>
            <person name="Skelly N.A."/>
            <person name="Okamura Y."/>
            <person name="Vlamakis H."/>
            <person name="Li Y."/>
            <person name="Tanoue T."/>
            <person name="Takei H."/>
            <person name="Nittono H."/>
            <person name="Narushima S."/>
            <person name="Irie J."/>
            <person name="Itoh H."/>
            <person name="Moriya K."/>
            <person name="Sugiura Y."/>
            <person name="Suematsu M."/>
            <person name="Moritoki N."/>
            <person name="Shibata S."/>
            <person name="Littman R.D."/>
            <person name="Fischbach A.M."/>
            <person name="Uwamino Y."/>
            <person name="Inoue T."/>
            <person name="Honda A."/>
            <person name="Hattori M."/>
            <person name="Murai T."/>
            <person name="Xavier J.R."/>
            <person name="Hirose N."/>
            <person name="Honda K."/>
        </authorList>
    </citation>
    <scope>NUCLEOTIDE SEQUENCE</scope>
    <source>
        <strain evidence="1">CE91-St55</strain>
    </source>
</reference>
<evidence type="ECO:0000313" key="3">
    <source>
        <dbReference type="Proteomes" id="UP000434223"/>
    </source>
</evidence>
<accession>A0A174XNN9</accession>
<sequence length="67" mass="7935">MIRKKTGELTPKEERELMQEFDRVDGYCDTAIPPAPKGEFEKIIAEMKKRNIVPQIREELRKRFGRS</sequence>
<name>A0A174XNN9_9FIRM</name>
<dbReference type="OrthoDB" id="1928828at2"/>
<reference evidence="2 3" key="1">
    <citation type="submission" date="2019-09" db="EMBL/GenBank/DDBJ databases">
        <title>Draft genome sequencing of Hungatella hathewayi 123Y-2.</title>
        <authorList>
            <person name="Lv Q."/>
            <person name="Li S."/>
        </authorList>
    </citation>
    <scope>NUCLEOTIDE SEQUENCE [LARGE SCALE GENOMIC DNA]</scope>
    <source>
        <strain evidence="2 3">123Y-2</strain>
    </source>
</reference>
<dbReference type="Proteomes" id="UP001055091">
    <property type="component" value="Unassembled WGS sequence"/>
</dbReference>
<dbReference type="EMBL" id="BQNJ01000001">
    <property type="protein sequence ID" value="GKH01708.1"/>
    <property type="molecule type" value="Genomic_DNA"/>
</dbReference>
<organism evidence="2 3">
    <name type="scientific">Hungatella hathewayi</name>
    <dbReference type="NCBI Taxonomy" id="154046"/>
    <lineage>
        <taxon>Bacteria</taxon>
        <taxon>Bacillati</taxon>
        <taxon>Bacillota</taxon>
        <taxon>Clostridia</taxon>
        <taxon>Lachnospirales</taxon>
        <taxon>Lachnospiraceae</taxon>
        <taxon>Hungatella</taxon>
    </lineage>
</organism>
<protein>
    <submittedName>
        <fullName evidence="2">N-acetyl-gamma-glutamyl-phosphate reductase</fullName>
    </submittedName>
</protein>
<dbReference type="Proteomes" id="UP000434223">
    <property type="component" value="Unassembled WGS sequence"/>
</dbReference>
<comment type="caution">
    <text evidence="2">The sequence shown here is derived from an EMBL/GenBank/DDBJ whole genome shotgun (WGS) entry which is preliminary data.</text>
</comment>
<dbReference type="AlphaFoldDB" id="A0A174XNN9"/>
<gene>
    <name evidence="1" type="ORF">CE91St55_36890</name>
    <name evidence="2" type="ORF">GNE07_17650</name>
</gene>
<evidence type="ECO:0000313" key="1">
    <source>
        <dbReference type="EMBL" id="GKH01708.1"/>
    </source>
</evidence>